<dbReference type="EMBL" id="JACGCM010001002">
    <property type="protein sequence ID" value="KAF6163072.1"/>
    <property type="molecule type" value="Genomic_DNA"/>
</dbReference>
<dbReference type="Pfam" id="PF02171">
    <property type="entry name" value="Piwi"/>
    <property type="match status" value="1"/>
</dbReference>
<dbReference type="Proteomes" id="UP000541444">
    <property type="component" value="Unassembled WGS sequence"/>
</dbReference>
<sequence>MVIQEPIGIFEGNFQMECLPAWHRVHDIFEEINHLHCRSPQFILCILPGQNSNLYGCLIVDSTISATPNSDFYICAHAGRTGTTRPTYYRIIVDQIGIPKSSLQELVHSLCYGCQCSTSGISVVAPVYYANKVAIKMEKLLKKVDGPLEPMLDILLKQHFSISWNFVWVEVFEYFCGYIRVHNPYTEFAYI</sequence>
<dbReference type="SUPFAM" id="SSF53098">
    <property type="entry name" value="Ribonuclease H-like"/>
    <property type="match status" value="1"/>
</dbReference>
<reference evidence="2 3" key="1">
    <citation type="journal article" date="2020" name="IScience">
        <title>Genome Sequencing of the Endangered Kingdonia uniflora (Circaeasteraceae, Ranunculales) Reveals Potential Mechanisms of Evolutionary Specialization.</title>
        <authorList>
            <person name="Sun Y."/>
            <person name="Deng T."/>
            <person name="Zhang A."/>
            <person name="Moore M.J."/>
            <person name="Landis J.B."/>
            <person name="Lin N."/>
            <person name="Zhang H."/>
            <person name="Zhang X."/>
            <person name="Huang J."/>
            <person name="Zhang X."/>
            <person name="Sun H."/>
            <person name="Wang H."/>
        </authorList>
    </citation>
    <scope>NUCLEOTIDE SEQUENCE [LARGE SCALE GENOMIC DNA]</scope>
    <source>
        <strain evidence="2">TB1705</strain>
        <tissue evidence="2">Leaf</tissue>
    </source>
</reference>
<dbReference type="AlphaFoldDB" id="A0A7J7N7N8"/>
<gene>
    <name evidence="2" type="ORF">GIB67_001400</name>
</gene>
<dbReference type="GO" id="GO:0003676">
    <property type="term" value="F:nucleic acid binding"/>
    <property type="evidence" value="ECO:0007669"/>
    <property type="project" value="InterPro"/>
</dbReference>
<dbReference type="OrthoDB" id="10252740at2759"/>
<dbReference type="Gene3D" id="3.30.420.10">
    <property type="entry name" value="Ribonuclease H-like superfamily/Ribonuclease H"/>
    <property type="match status" value="1"/>
</dbReference>
<evidence type="ECO:0000313" key="3">
    <source>
        <dbReference type="Proteomes" id="UP000541444"/>
    </source>
</evidence>
<keyword evidence="3" id="KW-1185">Reference proteome</keyword>
<evidence type="ECO:0000259" key="1">
    <source>
        <dbReference type="PROSITE" id="PS50822"/>
    </source>
</evidence>
<dbReference type="PANTHER" id="PTHR22891">
    <property type="entry name" value="EUKARYOTIC TRANSLATION INITIATION FACTOR 2C"/>
    <property type="match status" value="1"/>
</dbReference>
<evidence type="ECO:0000313" key="2">
    <source>
        <dbReference type="EMBL" id="KAF6163072.1"/>
    </source>
</evidence>
<name>A0A7J7N7N8_9MAGN</name>
<organism evidence="2 3">
    <name type="scientific">Kingdonia uniflora</name>
    <dbReference type="NCBI Taxonomy" id="39325"/>
    <lineage>
        <taxon>Eukaryota</taxon>
        <taxon>Viridiplantae</taxon>
        <taxon>Streptophyta</taxon>
        <taxon>Embryophyta</taxon>
        <taxon>Tracheophyta</taxon>
        <taxon>Spermatophyta</taxon>
        <taxon>Magnoliopsida</taxon>
        <taxon>Ranunculales</taxon>
        <taxon>Circaeasteraceae</taxon>
        <taxon>Kingdonia</taxon>
    </lineage>
</organism>
<dbReference type="InterPro" id="IPR036397">
    <property type="entry name" value="RNaseH_sf"/>
</dbReference>
<accession>A0A7J7N7N8</accession>
<feature type="domain" description="Piwi" evidence="1">
    <location>
        <begin position="72"/>
        <end position="142"/>
    </location>
</feature>
<dbReference type="InterPro" id="IPR012337">
    <property type="entry name" value="RNaseH-like_sf"/>
</dbReference>
<dbReference type="InterPro" id="IPR003165">
    <property type="entry name" value="Piwi"/>
</dbReference>
<proteinExistence type="predicted"/>
<comment type="caution">
    <text evidence="2">The sequence shown here is derived from an EMBL/GenBank/DDBJ whole genome shotgun (WGS) entry which is preliminary data.</text>
</comment>
<protein>
    <recommendedName>
        <fullName evidence="1">Piwi domain-containing protein</fullName>
    </recommendedName>
</protein>
<dbReference type="PROSITE" id="PS50822">
    <property type="entry name" value="PIWI"/>
    <property type="match status" value="1"/>
</dbReference>